<sequence>MNERVRAVTAATKQRKRKEKKGEKKEGKEGNTKEKKRGQRERERKVTAKQTAKRGREKQTHAKQTQKTRPRAPFSVLCPLLVASRATAAADCPFRHPRPRRGCSQRLISDGTCAFVVHSYGRI</sequence>
<gene>
    <name evidence="2" type="ORF">niasHT_006243</name>
</gene>
<dbReference type="EMBL" id="JBICBT010000188">
    <property type="protein sequence ID" value="KAL3121431.1"/>
    <property type="molecule type" value="Genomic_DNA"/>
</dbReference>
<comment type="caution">
    <text evidence="2">The sequence shown here is derived from an EMBL/GenBank/DDBJ whole genome shotgun (WGS) entry which is preliminary data.</text>
</comment>
<dbReference type="AlphaFoldDB" id="A0ABD2M1U6"/>
<feature type="compositionally biased region" description="Basic and acidic residues" evidence="1">
    <location>
        <begin position="20"/>
        <end position="33"/>
    </location>
</feature>
<protein>
    <submittedName>
        <fullName evidence="2">Uncharacterized protein</fullName>
    </submittedName>
</protein>
<evidence type="ECO:0000313" key="2">
    <source>
        <dbReference type="EMBL" id="KAL3121431.1"/>
    </source>
</evidence>
<accession>A0ABD2M1U6</accession>
<name>A0ABD2M1U6_9BILA</name>
<evidence type="ECO:0000313" key="3">
    <source>
        <dbReference type="Proteomes" id="UP001620626"/>
    </source>
</evidence>
<reference evidence="2 3" key="1">
    <citation type="submission" date="2024-10" db="EMBL/GenBank/DDBJ databases">
        <authorList>
            <person name="Kim D."/>
        </authorList>
    </citation>
    <scope>NUCLEOTIDE SEQUENCE [LARGE SCALE GENOMIC DNA]</scope>
    <source>
        <strain evidence="2">BH-2024</strain>
    </source>
</reference>
<keyword evidence="3" id="KW-1185">Reference proteome</keyword>
<feature type="region of interest" description="Disordered" evidence="1">
    <location>
        <begin position="1"/>
        <end position="71"/>
    </location>
</feature>
<dbReference type="Proteomes" id="UP001620626">
    <property type="component" value="Unassembled WGS sequence"/>
</dbReference>
<proteinExistence type="predicted"/>
<evidence type="ECO:0000256" key="1">
    <source>
        <dbReference type="SAM" id="MobiDB-lite"/>
    </source>
</evidence>
<organism evidence="2 3">
    <name type="scientific">Heterodera trifolii</name>
    <dbReference type="NCBI Taxonomy" id="157864"/>
    <lineage>
        <taxon>Eukaryota</taxon>
        <taxon>Metazoa</taxon>
        <taxon>Ecdysozoa</taxon>
        <taxon>Nematoda</taxon>
        <taxon>Chromadorea</taxon>
        <taxon>Rhabditida</taxon>
        <taxon>Tylenchina</taxon>
        <taxon>Tylenchomorpha</taxon>
        <taxon>Tylenchoidea</taxon>
        <taxon>Heteroderidae</taxon>
        <taxon>Heteroderinae</taxon>
        <taxon>Heterodera</taxon>
    </lineage>
</organism>